<dbReference type="Pfam" id="PF01381">
    <property type="entry name" value="HTH_3"/>
    <property type="match status" value="1"/>
</dbReference>
<keyword evidence="1" id="KW-0805">Transcription regulation</keyword>
<proteinExistence type="predicted"/>
<dbReference type="SMART" id="SM00530">
    <property type="entry name" value="HTH_XRE"/>
    <property type="match status" value="1"/>
</dbReference>
<dbReference type="PROSITE" id="PS50943">
    <property type="entry name" value="HTH_CROC1"/>
    <property type="match status" value="1"/>
</dbReference>
<evidence type="ECO:0000313" key="6">
    <source>
        <dbReference type="Proteomes" id="UP000285211"/>
    </source>
</evidence>
<dbReference type="GO" id="GO:0003677">
    <property type="term" value="F:DNA binding"/>
    <property type="evidence" value="ECO:0007669"/>
    <property type="project" value="UniProtKB-KW"/>
</dbReference>
<dbReference type="Gene3D" id="1.10.260.40">
    <property type="entry name" value="lambda repressor-like DNA-binding domains"/>
    <property type="match status" value="1"/>
</dbReference>
<dbReference type="SUPFAM" id="SSF47413">
    <property type="entry name" value="lambda repressor-like DNA-binding domains"/>
    <property type="match status" value="1"/>
</dbReference>
<feature type="domain" description="HTH cro/C1-type" evidence="4">
    <location>
        <begin position="17"/>
        <end position="71"/>
    </location>
</feature>
<keyword evidence="2" id="KW-0238">DNA-binding</keyword>
<name>A0A437L110_9FLAO</name>
<dbReference type="Proteomes" id="UP000285211">
    <property type="component" value="Unassembled WGS sequence"/>
</dbReference>
<organism evidence="5 6">
    <name type="scientific">Flavobacterium sufflavum</name>
    <dbReference type="NCBI Taxonomy" id="1921138"/>
    <lineage>
        <taxon>Bacteria</taxon>
        <taxon>Pseudomonadati</taxon>
        <taxon>Bacteroidota</taxon>
        <taxon>Flavobacteriia</taxon>
        <taxon>Flavobacteriales</taxon>
        <taxon>Flavobacteriaceae</taxon>
        <taxon>Flavobacterium</taxon>
    </lineage>
</organism>
<dbReference type="InterPro" id="IPR050807">
    <property type="entry name" value="TransReg_Diox_bact_type"/>
</dbReference>
<evidence type="ECO:0000259" key="4">
    <source>
        <dbReference type="PROSITE" id="PS50943"/>
    </source>
</evidence>
<dbReference type="OrthoDB" id="680346at2"/>
<dbReference type="GO" id="GO:0005829">
    <property type="term" value="C:cytosol"/>
    <property type="evidence" value="ECO:0007669"/>
    <property type="project" value="TreeGrafter"/>
</dbReference>
<reference evidence="5 6" key="1">
    <citation type="submission" date="2019-01" db="EMBL/GenBank/DDBJ databases">
        <authorList>
            <person name="Chen W.-M."/>
        </authorList>
    </citation>
    <scope>NUCLEOTIDE SEQUENCE [LARGE SCALE GENOMIC DNA]</scope>
    <source>
        <strain evidence="5 6">BBQ-12</strain>
    </source>
</reference>
<protein>
    <submittedName>
        <fullName evidence="5">XRE family transcriptional regulator</fullName>
    </submittedName>
</protein>
<sequence length="77" mass="8875">MNMISGDVFLVQLGVHIRQLRERKNLSQQNLADMCNFPKSTIARIERAEMNTSVKTLVKIANAFEIEPKELLDFQIK</sequence>
<evidence type="ECO:0000256" key="2">
    <source>
        <dbReference type="ARBA" id="ARBA00023125"/>
    </source>
</evidence>
<comment type="caution">
    <text evidence="5">The sequence shown here is derived from an EMBL/GenBank/DDBJ whole genome shotgun (WGS) entry which is preliminary data.</text>
</comment>
<gene>
    <name evidence="5" type="ORF">EOD40_04750</name>
</gene>
<dbReference type="GO" id="GO:0003700">
    <property type="term" value="F:DNA-binding transcription factor activity"/>
    <property type="evidence" value="ECO:0007669"/>
    <property type="project" value="TreeGrafter"/>
</dbReference>
<evidence type="ECO:0000256" key="1">
    <source>
        <dbReference type="ARBA" id="ARBA00023015"/>
    </source>
</evidence>
<dbReference type="InterPro" id="IPR001387">
    <property type="entry name" value="Cro/C1-type_HTH"/>
</dbReference>
<accession>A0A437L110</accession>
<dbReference type="PANTHER" id="PTHR46797">
    <property type="entry name" value="HTH-TYPE TRANSCRIPTIONAL REGULATOR"/>
    <property type="match status" value="1"/>
</dbReference>
<dbReference type="PANTHER" id="PTHR46797:SF23">
    <property type="entry name" value="HTH-TYPE TRANSCRIPTIONAL REGULATOR SUTR"/>
    <property type="match status" value="1"/>
</dbReference>
<evidence type="ECO:0000256" key="3">
    <source>
        <dbReference type="ARBA" id="ARBA00023163"/>
    </source>
</evidence>
<dbReference type="InterPro" id="IPR010982">
    <property type="entry name" value="Lambda_DNA-bd_dom_sf"/>
</dbReference>
<keyword evidence="3" id="KW-0804">Transcription</keyword>
<dbReference type="CDD" id="cd00093">
    <property type="entry name" value="HTH_XRE"/>
    <property type="match status" value="1"/>
</dbReference>
<dbReference type="AlphaFoldDB" id="A0A437L110"/>
<keyword evidence="6" id="KW-1185">Reference proteome</keyword>
<dbReference type="EMBL" id="SACJ01000002">
    <property type="protein sequence ID" value="RVT78547.1"/>
    <property type="molecule type" value="Genomic_DNA"/>
</dbReference>
<evidence type="ECO:0000313" key="5">
    <source>
        <dbReference type="EMBL" id="RVT78547.1"/>
    </source>
</evidence>